<feature type="region of interest" description="Disordered" evidence="2">
    <location>
        <begin position="547"/>
        <end position="609"/>
    </location>
</feature>
<dbReference type="EMBL" id="VOIH02000011">
    <property type="protein sequence ID" value="KAF3432805.1"/>
    <property type="molecule type" value="Genomic_DNA"/>
</dbReference>
<dbReference type="OrthoDB" id="1735671at2759"/>
<keyword evidence="4" id="KW-1185">Reference proteome</keyword>
<gene>
    <name evidence="3" type="ORF">FNV43_RR23907</name>
</gene>
<evidence type="ECO:0000256" key="1">
    <source>
        <dbReference type="SAM" id="Coils"/>
    </source>
</evidence>
<evidence type="ECO:0000313" key="3">
    <source>
        <dbReference type="EMBL" id="KAF3432805.1"/>
    </source>
</evidence>
<accession>A0A8K0GSM7</accession>
<feature type="coiled-coil region" evidence="1">
    <location>
        <begin position="72"/>
        <end position="109"/>
    </location>
</feature>
<organism evidence="3 4">
    <name type="scientific">Rhamnella rubrinervis</name>
    <dbReference type="NCBI Taxonomy" id="2594499"/>
    <lineage>
        <taxon>Eukaryota</taxon>
        <taxon>Viridiplantae</taxon>
        <taxon>Streptophyta</taxon>
        <taxon>Embryophyta</taxon>
        <taxon>Tracheophyta</taxon>
        <taxon>Spermatophyta</taxon>
        <taxon>Magnoliopsida</taxon>
        <taxon>eudicotyledons</taxon>
        <taxon>Gunneridae</taxon>
        <taxon>Pentapetalae</taxon>
        <taxon>rosids</taxon>
        <taxon>fabids</taxon>
        <taxon>Rosales</taxon>
        <taxon>Rhamnaceae</taxon>
        <taxon>rhamnoid group</taxon>
        <taxon>Rhamneae</taxon>
        <taxon>Rhamnella</taxon>
    </lineage>
</organism>
<dbReference type="PANTHER" id="PTHR47747:SF2">
    <property type="entry name" value="RIBONUCLEASE P PROTEIN SUBUNIT P38-LIKE PROTEIN"/>
    <property type="match status" value="1"/>
</dbReference>
<protein>
    <submittedName>
        <fullName evidence="3">Uncharacterized protein</fullName>
    </submittedName>
</protein>
<dbReference type="PROSITE" id="PS51257">
    <property type="entry name" value="PROKAR_LIPOPROTEIN"/>
    <property type="match status" value="1"/>
</dbReference>
<feature type="coiled-coil region" evidence="1">
    <location>
        <begin position="467"/>
        <end position="508"/>
    </location>
</feature>
<evidence type="ECO:0000313" key="4">
    <source>
        <dbReference type="Proteomes" id="UP000796880"/>
    </source>
</evidence>
<proteinExistence type="predicted"/>
<dbReference type="Proteomes" id="UP000796880">
    <property type="component" value="Unassembled WGS sequence"/>
</dbReference>
<evidence type="ECO:0000256" key="2">
    <source>
        <dbReference type="SAM" id="MobiDB-lite"/>
    </source>
</evidence>
<feature type="coiled-coil region" evidence="1">
    <location>
        <begin position="143"/>
        <end position="255"/>
    </location>
</feature>
<sequence>MDEKVAPSSCLTVSEDKSDSLYPFYFGISCAFFALRLLSKPEVEDERWSYMRKKMLQGSAQLLGLLVWRVQREGADVQMRELLLKLDNAEREREELKRIRRDDAKANEKVVCIFAAQEQSWLNERKKLRMHIGALMNELRVVDKKKEEAISELNDKLKDMELMVQSKDKALEEEEQKRKELEEKLTEAKSVADELRETAKRESQEHSSEIWKHKTAFIELVSNQRQLEAEMGRALRQVEAKKRELDSVLMQKEESVLMVQKLSAEIVKMHKDLEQKDKILSAMLRKSKLDTAEKQMLLKEVKLSKAKRKQAELESERWKAVSEYRPERHSLRSMLAKQANSRLEIVSGERGVHSAATGSSLSHMGKTRSQPSDCDSLLGYELLNFRNDSEGFSSSSDSEYSFTIQTNDDLADVKQLEGWVRSEAERYATVLEQRHHLEIDAFVEQLRLKDEKLEAFRWRLLSMELESKRLQSHAEGLNRDISQLRHNNMKMETLVLEREEELNSLKEQFASQLRSLNLQSNLNSSLHDSEAANDSIWPQVKIIKRLPGEEEQETRTTFREMSEGDGTEREEGIPALNHSKEVLAQSPDKEFEEQKEVFHQGPTRKGNASPVEIDAAENLASPTQQALNKTNSSPWRMDVHALGVSYKIKRLKQQLLMLERLTGKQESGEDMESSDTEIGIKGFLLLMSFLNKQVGRYQSLQGKVDDLCKRMHENDLDLHRRDANVARTRDKTKTLEHFLEETFQLQRYIVATGQKLMEIQTKITTGFVGVAGELDKSAGFDMNRFADSIKTLFQETQRGLEVRIARIIGDLEGTMACDGMIRLRR</sequence>
<name>A0A8K0GSM7_9ROSA</name>
<keyword evidence="1" id="KW-0175">Coiled coil</keyword>
<feature type="compositionally biased region" description="Basic and acidic residues" evidence="2">
    <location>
        <begin position="587"/>
        <end position="598"/>
    </location>
</feature>
<feature type="compositionally biased region" description="Basic and acidic residues" evidence="2">
    <location>
        <begin position="553"/>
        <end position="572"/>
    </location>
</feature>
<comment type="caution">
    <text evidence="3">The sequence shown here is derived from an EMBL/GenBank/DDBJ whole genome shotgun (WGS) entry which is preliminary data.</text>
</comment>
<dbReference type="PANTHER" id="PTHR47747">
    <property type="entry name" value="RIBONUCLEASE P PROTEIN SUBUNIT P38-LIKE PROTEIN"/>
    <property type="match status" value="1"/>
</dbReference>
<reference evidence="3" key="1">
    <citation type="submission" date="2020-03" db="EMBL/GenBank/DDBJ databases">
        <title>A high-quality chromosome-level genome assembly of a woody plant with both climbing and erect habits, Rhamnella rubrinervis.</title>
        <authorList>
            <person name="Lu Z."/>
            <person name="Yang Y."/>
            <person name="Zhu X."/>
            <person name="Sun Y."/>
        </authorList>
    </citation>
    <scope>NUCLEOTIDE SEQUENCE</scope>
    <source>
        <strain evidence="3">BYM</strain>
        <tissue evidence="3">Leaf</tissue>
    </source>
</reference>
<dbReference type="AlphaFoldDB" id="A0A8K0GSM7"/>